<dbReference type="InterPro" id="IPR029787">
    <property type="entry name" value="Nucleotide_cyclase"/>
</dbReference>
<protein>
    <submittedName>
        <fullName evidence="2">GGDEF domain-containing protein</fullName>
    </submittedName>
</protein>
<dbReference type="GO" id="GO:1902201">
    <property type="term" value="P:negative regulation of bacterial-type flagellum-dependent cell motility"/>
    <property type="evidence" value="ECO:0007669"/>
    <property type="project" value="TreeGrafter"/>
</dbReference>
<dbReference type="Gene3D" id="3.30.70.270">
    <property type="match status" value="1"/>
</dbReference>
<evidence type="ECO:0000313" key="2">
    <source>
        <dbReference type="EMBL" id="RYU08864.1"/>
    </source>
</evidence>
<dbReference type="AlphaFoldDB" id="A0A4Q5IST8"/>
<dbReference type="OrthoDB" id="23692at2"/>
<gene>
    <name evidence="2" type="ORF">ETU37_22660</name>
</gene>
<evidence type="ECO:0000313" key="3">
    <source>
        <dbReference type="Proteomes" id="UP000291189"/>
    </source>
</evidence>
<dbReference type="PANTHER" id="PTHR45138">
    <property type="entry name" value="REGULATORY COMPONENTS OF SENSORY TRANSDUCTION SYSTEM"/>
    <property type="match status" value="1"/>
</dbReference>
<accession>A0A4Q5IST8</accession>
<dbReference type="CDD" id="cd01949">
    <property type="entry name" value="GGDEF"/>
    <property type="match status" value="1"/>
</dbReference>
<dbReference type="RefSeq" id="WP_129989722.1">
    <property type="nucleotide sequence ID" value="NZ_SDPU01000037.1"/>
</dbReference>
<proteinExistence type="predicted"/>
<dbReference type="SMART" id="SM00267">
    <property type="entry name" value="GGDEF"/>
    <property type="match status" value="1"/>
</dbReference>
<dbReference type="InterPro" id="IPR050469">
    <property type="entry name" value="Diguanylate_Cyclase"/>
</dbReference>
<dbReference type="Pfam" id="PF00990">
    <property type="entry name" value="GGDEF"/>
    <property type="match status" value="1"/>
</dbReference>
<dbReference type="NCBIfam" id="TIGR00254">
    <property type="entry name" value="GGDEF"/>
    <property type="match status" value="1"/>
</dbReference>
<feature type="domain" description="GGDEF" evidence="1">
    <location>
        <begin position="399"/>
        <end position="538"/>
    </location>
</feature>
<dbReference type="PANTHER" id="PTHR45138:SF24">
    <property type="entry name" value="DIGUANYLATE CYCLASE DGCC-RELATED"/>
    <property type="match status" value="1"/>
</dbReference>
<evidence type="ECO:0000259" key="1">
    <source>
        <dbReference type="PROSITE" id="PS50887"/>
    </source>
</evidence>
<dbReference type="EMBL" id="SDPU01000037">
    <property type="protein sequence ID" value="RYU08864.1"/>
    <property type="molecule type" value="Genomic_DNA"/>
</dbReference>
<keyword evidence="3" id="KW-1185">Reference proteome</keyword>
<dbReference type="PROSITE" id="PS50887">
    <property type="entry name" value="GGDEF"/>
    <property type="match status" value="1"/>
</dbReference>
<dbReference type="GO" id="GO:0052621">
    <property type="term" value="F:diguanylate cyclase activity"/>
    <property type="evidence" value="ECO:0007669"/>
    <property type="project" value="TreeGrafter"/>
</dbReference>
<organism evidence="2 3">
    <name type="scientific">Nocardioides iriomotensis</name>
    <dbReference type="NCBI Taxonomy" id="715784"/>
    <lineage>
        <taxon>Bacteria</taxon>
        <taxon>Bacillati</taxon>
        <taxon>Actinomycetota</taxon>
        <taxon>Actinomycetes</taxon>
        <taxon>Propionibacteriales</taxon>
        <taxon>Nocardioidaceae</taxon>
        <taxon>Nocardioides</taxon>
    </lineage>
</organism>
<dbReference type="GO" id="GO:0043709">
    <property type="term" value="P:cell adhesion involved in single-species biofilm formation"/>
    <property type="evidence" value="ECO:0007669"/>
    <property type="project" value="TreeGrafter"/>
</dbReference>
<dbReference type="Proteomes" id="UP000291189">
    <property type="component" value="Unassembled WGS sequence"/>
</dbReference>
<name>A0A4Q5IST8_9ACTN</name>
<reference evidence="2 3" key="1">
    <citation type="submission" date="2019-01" db="EMBL/GenBank/DDBJ databases">
        <title>Nocardioides guangzhouensis sp. nov., an actinobacterium isolated from soil.</title>
        <authorList>
            <person name="Fu Y."/>
            <person name="Cai Y."/>
            <person name="Lin Z."/>
            <person name="Chen P."/>
        </authorList>
    </citation>
    <scope>NUCLEOTIDE SEQUENCE [LARGE SCALE GENOMIC DNA]</scope>
    <source>
        <strain evidence="2 3">NBRC 105384</strain>
    </source>
</reference>
<dbReference type="GO" id="GO:0005886">
    <property type="term" value="C:plasma membrane"/>
    <property type="evidence" value="ECO:0007669"/>
    <property type="project" value="TreeGrafter"/>
</dbReference>
<dbReference type="InterPro" id="IPR000160">
    <property type="entry name" value="GGDEF_dom"/>
</dbReference>
<dbReference type="SUPFAM" id="SSF55073">
    <property type="entry name" value="Nucleotide cyclase"/>
    <property type="match status" value="1"/>
</dbReference>
<sequence>MPTLHEPVARLRAYELMELAQGAEHEDALAELESLEIEAEARGWSEAALLAALGRALHALVHDTDPETLPDLVDRLVARAEALGHGGLVAVTLAFRAVGAAGRADSASLLHDAGRAVTLADDDTWPALDRCTALVICGAAYNALSLWELASDLYDAANRLAPECERALQDPAIAVNRVLVRLEWASGLFELGDGSAALAQLDLAARAADEAMSATGLPVLWRQEVEASRDVLAFARTAFRPEAKGDLEALLATARRRSDELDGAGSREMKPLLDALVVLALHRLGRRDEAAVEAYRLLPPASSSSGARTFVTWLRAHVLTGADPSPAVVAHREYGLQMAHTRWTAREGTLSAARSRIAGERLGAEHARLARDVLLDPLTGLSNRRAFDDWLDREPDLGVSTALILVDLDGFKGVNDVHGHGVGDDVLRRVGGLIAAHVRAGDLALRLGGDEFAVVLSGEAATLALAWDRAHVLTEAIASADWEPSAPGLHVRGSAGVAAGIVGRSGGTTATRLYREADVELYRVKAARPERHSRVVRR</sequence>
<comment type="caution">
    <text evidence="2">The sequence shown here is derived from an EMBL/GenBank/DDBJ whole genome shotgun (WGS) entry which is preliminary data.</text>
</comment>
<dbReference type="InterPro" id="IPR043128">
    <property type="entry name" value="Rev_trsase/Diguanyl_cyclase"/>
</dbReference>